<keyword evidence="5" id="KW-0436">Ligase</keyword>
<dbReference type="Gene3D" id="3.30.300.30">
    <property type="match status" value="1"/>
</dbReference>
<protein>
    <submittedName>
        <fullName evidence="5">Acyl-CoA synthetase (AMP-forming)/AMP-acid ligase II</fullName>
    </submittedName>
</protein>
<dbReference type="InterPro" id="IPR009081">
    <property type="entry name" value="PP-bd_ACP"/>
</dbReference>
<proteinExistence type="inferred from homology"/>
<dbReference type="PANTHER" id="PTHR22754">
    <property type="entry name" value="DISCO-INTERACTING PROTEIN 2 DIP2 -RELATED"/>
    <property type="match status" value="1"/>
</dbReference>
<accession>A0A1I1YTA8</accession>
<dbReference type="EMBL" id="FONN01000001">
    <property type="protein sequence ID" value="SFE22834.1"/>
    <property type="molecule type" value="Genomic_DNA"/>
</dbReference>
<dbReference type="Proteomes" id="UP000183410">
    <property type="component" value="Unassembled WGS sequence"/>
</dbReference>
<dbReference type="Gene3D" id="1.10.1200.10">
    <property type="entry name" value="ACP-like"/>
    <property type="match status" value="1"/>
</dbReference>
<dbReference type="PANTHER" id="PTHR22754:SF32">
    <property type="entry name" value="DISCO-INTERACTING PROTEIN 2"/>
    <property type="match status" value="1"/>
</dbReference>
<dbReference type="InterPro" id="IPR036736">
    <property type="entry name" value="ACP-like_sf"/>
</dbReference>
<dbReference type="SUPFAM" id="SSF52777">
    <property type="entry name" value="CoA-dependent acyltransferases"/>
    <property type="match status" value="1"/>
</dbReference>
<dbReference type="Pfam" id="PF00501">
    <property type="entry name" value="AMP-binding"/>
    <property type="match status" value="1"/>
</dbReference>
<dbReference type="SUPFAM" id="SSF47336">
    <property type="entry name" value="ACP-like"/>
    <property type="match status" value="1"/>
</dbReference>
<keyword evidence="6" id="KW-1185">Reference proteome</keyword>
<dbReference type="InterPro" id="IPR006162">
    <property type="entry name" value="Ppantetheine_attach_site"/>
</dbReference>
<evidence type="ECO:0000313" key="5">
    <source>
        <dbReference type="EMBL" id="SFE22834.1"/>
    </source>
</evidence>
<dbReference type="GO" id="GO:0005886">
    <property type="term" value="C:plasma membrane"/>
    <property type="evidence" value="ECO:0007669"/>
    <property type="project" value="TreeGrafter"/>
</dbReference>
<evidence type="ECO:0000259" key="4">
    <source>
        <dbReference type="PROSITE" id="PS50075"/>
    </source>
</evidence>
<sequence>MDKQQLMHHIFAANREMVDRGITFINEADQEEFVSYSQLYERSLCLLQDLRNYGVQAGHELLLQIQDNRLFLEVFWACILGRIIAVPVTVATNDETKLKACKVWDKLNTPHFIGSEATMDGLASFAEEHPECGPSVDVMKGRFIDTASLKGESSAVLIEAEPDDIAFIQFSSGSTGDPKGVVLTHSNVMANVSAMQKIWDLDAGGRVLSWMPLTHDMGLIAMHLLHAYTQSSQFIMRTKLFILNPLLWIEKANKHRVNMLYSPNFGYKYFLAFYDQEHDYGWDLSGLSCLCNGAEPISTEISERFMEQLAKYNLPQTAMRPAYGLAEGTVGVCFTRQNEPFKYVAVDRRFLRVGETIRLLQRGEPSSLLYVDVGGPIESCEVMIADEQGSPLPKSTVGYILIKGPSVTRGYYNEPEAAERLADEWLNTADIGFMLDGRLVVVGRAKDILFVNGQNVFSHDIERVAEEVDGVELWNVAACGTKGKLADTEEVCLFLLYRGKNLEPFCELASRVKQHIHRKMGIFIDHVIPVKSIPKTTSGKIQRYKLGEQYTSGQFDSLIRDMESIKSKQAAFENTEQLLLRLCQDLLGRELGIHDHFNESGGNSLILTQLSDELEKWHGCNVSVPDLYKYPTIAKLTAFIDRGGSLSLPSVSMDEAYFNKEGSQVVSAFEAELDSETCSVLQAMADDAKTDLKPVLLSGFLYLLKLASGEDTVHVQVAVEENQFRSLTIDFAAVDSLETLIELVAMKLEARHGDGDESDYTAKDLDRIQQSEELRILPLFVIHADAASSQGQWLEVFDLVIELAEYDEQVEVLCDFNSRKLKEHKIKELFTQYMLLLADIVENSDKVSV</sequence>
<organism evidence="5 6">
    <name type="scientific">Paenibacillus algorifonticola</name>
    <dbReference type="NCBI Taxonomy" id="684063"/>
    <lineage>
        <taxon>Bacteria</taxon>
        <taxon>Bacillati</taxon>
        <taxon>Bacillota</taxon>
        <taxon>Bacilli</taxon>
        <taxon>Bacillales</taxon>
        <taxon>Paenibacillaceae</taxon>
        <taxon>Paenibacillus</taxon>
    </lineage>
</organism>
<dbReference type="InterPro" id="IPR000873">
    <property type="entry name" value="AMP-dep_synth/lig_dom"/>
</dbReference>
<keyword evidence="2" id="KW-0596">Phosphopantetheine</keyword>
<comment type="similarity">
    <text evidence="1">Belongs to the ATP-dependent AMP-binding enzyme family.</text>
</comment>
<dbReference type="SMART" id="SM00823">
    <property type="entry name" value="PKS_PP"/>
    <property type="match status" value="1"/>
</dbReference>
<dbReference type="PROSITE" id="PS00455">
    <property type="entry name" value="AMP_BINDING"/>
    <property type="match status" value="1"/>
</dbReference>
<dbReference type="RefSeq" id="WP_052736937.1">
    <property type="nucleotide sequence ID" value="NZ_FONN01000001.1"/>
</dbReference>
<dbReference type="AlphaFoldDB" id="A0A1I1YTA8"/>
<name>A0A1I1YTA8_9BACL</name>
<evidence type="ECO:0000256" key="2">
    <source>
        <dbReference type="ARBA" id="ARBA00022450"/>
    </source>
</evidence>
<keyword evidence="3" id="KW-0597">Phosphoprotein</keyword>
<dbReference type="Gene3D" id="3.30.559.30">
    <property type="entry name" value="Nonribosomal peptide synthetase, condensation domain"/>
    <property type="match status" value="1"/>
</dbReference>
<dbReference type="InterPro" id="IPR042099">
    <property type="entry name" value="ANL_N_sf"/>
</dbReference>
<dbReference type="OrthoDB" id="9765680at2"/>
<dbReference type="Pfam" id="PF00550">
    <property type="entry name" value="PP-binding"/>
    <property type="match status" value="1"/>
</dbReference>
<gene>
    <name evidence="5" type="ORF">SAMN04487969_101775</name>
</gene>
<dbReference type="GO" id="GO:0006633">
    <property type="term" value="P:fatty acid biosynthetic process"/>
    <property type="evidence" value="ECO:0007669"/>
    <property type="project" value="TreeGrafter"/>
</dbReference>
<feature type="domain" description="Carrier" evidence="4">
    <location>
        <begin position="570"/>
        <end position="644"/>
    </location>
</feature>
<reference evidence="6" key="1">
    <citation type="submission" date="2016-10" db="EMBL/GenBank/DDBJ databases">
        <authorList>
            <person name="Varghese N."/>
            <person name="Submissions S."/>
        </authorList>
    </citation>
    <scope>NUCLEOTIDE SEQUENCE [LARGE SCALE GENOMIC DNA]</scope>
    <source>
        <strain evidence="6">CGMCC 1.10223</strain>
    </source>
</reference>
<dbReference type="PROSITE" id="PS50075">
    <property type="entry name" value="CARRIER"/>
    <property type="match status" value="1"/>
</dbReference>
<dbReference type="GO" id="GO:0070566">
    <property type="term" value="F:adenylyltransferase activity"/>
    <property type="evidence" value="ECO:0007669"/>
    <property type="project" value="TreeGrafter"/>
</dbReference>
<dbReference type="GO" id="GO:0031177">
    <property type="term" value="F:phosphopantetheine binding"/>
    <property type="evidence" value="ECO:0007669"/>
    <property type="project" value="InterPro"/>
</dbReference>
<evidence type="ECO:0000256" key="3">
    <source>
        <dbReference type="ARBA" id="ARBA00022553"/>
    </source>
</evidence>
<dbReference type="GO" id="GO:0016874">
    <property type="term" value="F:ligase activity"/>
    <property type="evidence" value="ECO:0007669"/>
    <property type="project" value="UniProtKB-KW"/>
</dbReference>
<dbReference type="Gene3D" id="3.40.50.12780">
    <property type="entry name" value="N-terminal domain of ligase-like"/>
    <property type="match status" value="1"/>
</dbReference>
<dbReference type="PROSITE" id="PS00012">
    <property type="entry name" value="PHOSPHOPANTETHEINE"/>
    <property type="match status" value="1"/>
</dbReference>
<dbReference type="InterPro" id="IPR045851">
    <property type="entry name" value="AMP-bd_C_sf"/>
</dbReference>
<evidence type="ECO:0000256" key="1">
    <source>
        <dbReference type="ARBA" id="ARBA00006432"/>
    </source>
</evidence>
<dbReference type="SUPFAM" id="SSF56801">
    <property type="entry name" value="Acetyl-CoA synthetase-like"/>
    <property type="match status" value="1"/>
</dbReference>
<dbReference type="InterPro" id="IPR020806">
    <property type="entry name" value="PKS_PP-bd"/>
</dbReference>
<dbReference type="InterPro" id="IPR020845">
    <property type="entry name" value="AMP-binding_CS"/>
</dbReference>
<evidence type="ECO:0000313" key="6">
    <source>
        <dbReference type="Proteomes" id="UP000183410"/>
    </source>
</evidence>